<evidence type="ECO:0000313" key="1">
    <source>
        <dbReference type="EMBL" id="CAI8023426.1"/>
    </source>
</evidence>
<proteinExistence type="predicted"/>
<keyword evidence="2" id="KW-1185">Reference proteome</keyword>
<dbReference type="EMBL" id="CASHTH010002006">
    <property type="protein sequence ID" value="CAI8023426.1"/>
    <property type="molecule type" value="Genomic_DNA"/>
</dbReference>
<dbReference type="AlphaFoldDB" id="A0AA35WNK1"/>
<sequence>MVTEFVSNFDIEIVFRTLSEEVSITCDVIVFSVTKNITTNSLNCLSIGPSITSFISIMESKDGVTVSTRLHEVIEPSVLSTLNCAATLECLNCSSLSKHDMILEQCKANVTLDGVEDGQYMLSLTIFSDCGERIVPPPTLVTLGDG</sequence>
<protein>
    <submittedName>
        <fullName evidence="1">Uncharacterized protein</fullName>
    </submittedName>
</protein>
<reference evidence="1" key="1">
    <citation type="submission" date="2023-03" db="EMBL/GenBank/DDBJ databases">
        <authorList>
            <person name="Steffen K."/>
            <person name="Cardenas P."/>
        </authorList>
    </citation>
    <scope>NUCLEOTIDE SEQUENCE</scope>
</reference>
<name>A0AA35WNK1_GEOBA</name>
<evidence type="ECO:0000313" key="2">
    <source>
        <dbReference type="Proteomes" id="UP001174909"/>
    </source>
</evidence>
<comment type="caution">
    <text evidence="1">The sequence shown here is derived from an EMBL/GenBank/DDBJ whole genome shotgun (WGS) entry which is preliminary data.</text>
</comment>
<gene>
    <name evidence="1" type="ORF">GBAR_LOCUS13697</name>
</gene>
<accession>A0AA35WNK1</accession>
<organism evidence="1 2">
    <name type="scientific">Geodia barretti</name>
    <name type="common">Barrett's horny sponge</name>
    <dbReference type="NCBI Taxonomy" id="519541"/>
    <lineage>
        <taxon>Eukaryota</taxon>
        <taxon>Metazoa</taxon>
        <taxon>Porifera</taxon>
        <taxon>Demospongiae</taxon>
        <taxon>Heteroscleromorpha</taxon>
        <taxon>Tetractinellida</taxon>
        <taxon>Astrophorina</taxon>
        <taxon>Geodiidae</taxon>
        <taxon>Geodia</taxon>
    </lineage>
</organism>
<dbReference type="Proteomes" id="UP001174909">
    <property type="component" value="Unassembled WGS sequence"/>
</dbReference>